<reference evidence="4" key="1">
    <citation type="submission" date="2022-11" db="UniProtKB">
        <authorList>
            <consortium name="WormBaseParasite"/>
        </authorList>
    </citation>
    <scope>IDENTIFICATION</scope>
</reference>
<evidence type="ECO:0000256" key="1">
    <source>
        <dbReference type="SAM" id="MobiDB-lite"/>
    </source>
</evidence>
<dbReference type="AlphaFoldDB" id="A0A914VDJ7"/>
<keyword evidence="3" id="KW-1185">Reference proteome</keyword>
<organism evidence="3 4">
    <name type="scientific">Plectus sambesii</name>
    <dbReference type="NCBI Taxonomy" id="2011161"/>
    <lineage>
        <taxon>Eukaryota</taxon>
        <taxon>Metazoa</taxon>
        <taxon>Ecdysozoa</taxon>
        <taxon>Nematoda</taxon>
        <taxon>Chromadorea</taxon>
        <taxon>Plectida</taxon>
        <taxon>Plectina</taxon>
        <taxon>Plectoidea</taxon>
        <taxon>Plectidae</taxon>
        <taxon>Plectus</taxon>
    </lineage>
</organism>
<feature type="transmembrane region" description="Helical" evidence="2">
    <location>
        <begin position="59"/>
        <end position="79"/>
    </location>
</feature>
<keyword evidence="2" id="KW-0472">Membrane</keyword>
<feature type="region of interest" description="Disordered" evidence="1">
    <location>
        <begin position="1"/>
        <end position="22"/>
    </location>
</feature>
<sequence length="135" mass="14989">MSSDRDSVVVADDDGAFEEQSTSTRSWFAQKLEGVRRRLPQMPRNASEVDLSAEQTESVCFIEGICSGMLMGAGAGALVHYQWKKAWCTKVVGLVTMWIFAFGAFTSCRAPKLARLMREKAEREKRALRASGYDG</sequence>
<keyword evidence="2" id="KW-1133">Transmembrane helix</keyword>
<evidence type="ECO:0000256" key="2">
    <source>
        <dbReference type="SAM" id="Phobius"/>
    </source>
</evidence>
<protein>
    <submittedName>
        <fullName evidence="4">Cytochrome c oxidase assembly protein COX20, mitochondrial</fullName>
    </submittedName>
</protein>
<dbReference type="WBParaSite" id="PSAMB.scaffold183size68339.g3080.t1">
    <property type="protein sequence ID" value="PSAMB.scaffold183size68339.g3080.t1"/>
    <property type="gene ID" value="PSAMB.scaffold183size68339.g3080"/>
</dbReference>
<proteinExistence type="predicted"/>
<dbReference type="Proteomes" id="UP000887566">
    <property type="component" value="Unplaced"/>
</dbReference>
<keyword evidence="2" id="KW-0812">Transmembrane</keyword>
<accession>A0A914VDJ7</accession>
<name>A0A914VDJ7_9BILA</name>
<evidence type="ECO:0000313" key="4">
    <source>
        <dbReference type="WBParaSite" id="PSAMB.scaffold183size68339.g3080.t1"/>
    </source>
</evidence>
<feature type="transmembrane region" description="Helical" evidence="2">
    <location>
        <begin position="91"/>
        <end position="110"/>
    </location>
</feature>
<evidence type="ECO:0000313" key="3">
    <source>
        <dbReference type="Proteomes" id="UP000887566"/>
    </source>
</evidence>